<proteinExistence type="inferred from homology"/>
<reference evidence="3 4" key="1">
    <citation type="submission" date="2021-03" db="EMBL/GenBank/DDBJ databases">
        <title>Enterococcal diversity collection.</title>
        <authorList>
            <person name="Gilmore M.S."/>
            <person name="Schwartzman J."/>
            <person name="Van Tyne D."/>
            <person name="Martin M."/>
            <person name="Earl A.M."/>
            <person name="Manson A.L."/>
            <person name="Straub T."/>
            <person name="Salamzade R."/>
            <person name="Saavedra J."/>
            <person name="Lebreton F."/>
            <person name="Prichula J."/>
            <person name="Schaufler K."/>
            <person name="Gaca A."/>
            <person name="Sgardioli B."/>
            <person name="Wagenaar J."/>
            <person name="Strong T."/>
        </authorList>
    </citation>
    <scope>NUCLEOTIDE SEQUENCE [LARGE SCALE GENOMIC DNA]</scope>
    <source>
        <strain evidence="3 4">669A</strain>
    </source>
</reference>
<dbReference type="Gene3D" id="3.40.50.720">
    <property type="entry name" value="NAD(P)-binding Rossmann-like Domain"/>
    <property type="match status" value="1"/>
</dbReference>
<gene>
    <name evidence="3" type="ORF">JZO70_02670</name>
</gene>
<dbReference type="EMBL" id="JAFREM010000004">
    <property type="protein sequence ID" value="MBO1305049.1"/>
    <property type="molecule type" value="Genomic_DNA"/>
</dbReference>
<dbReference type="InterPro" id="IPR002347">
    <property type="entry name" value="SDR_fam"/>
</dbReference>
<dbReference type="PRINTS" id="PR00081">
    <property type="entry name" value="GDHRDH"/>
</dbReference>
<dbReference type="Pfam" id="PF00106">
    <property type="entry name" value="adh_short"/>
    <property type="match status" value="1"/>
</dbReference>
<comment type="caution">
    <text evidence="3">The sequence shown here is derived from an EMBL/GenBank/DDBJ whole genome shotgun (WGS) entry which is preliminary data.</text>
</comment>
<dbReference type="PRINTS" id="PR00080">
    <property type="entry name" value="SDRFAMILY"/>
</dbReference>
<evidence type="ECO:0000256" key="1">
    <source>
        <dbReference type="ARBA" id="ARBA00006484"/>
    </source>
</evidence>
<sequence>MKNYLDLTGRVAVVTGASSGLGREYAKALAENGAKVAVMARRLERLEEVKNEIEAAGGECLPVRLDVTDEAGVVEAVQKVVDHFGKIDILVNNAGSIQVTPSVDLTLADWQQVVDVSLTGYFLMAREVGKNMIENKYGRIINTGSMFGIIAGMQMPNLAYNSTKGAVPNFTRSLAQEWAQYNITVNAIAPGMFPSEMMVVDESVEQLLQFRTPIGRAGKIEELLGQLLLFASENSSYTTGQTIAIDGGWTAV</sequence>
<dbReference type="RefSeq" id="WP_207671993.1">
    <property type="nucleotide sequence ID" value="NZ_JAFREM010000004.1"/>
</dbReference>
<dbReference type="InterPro" id="IPR050259">
    <property type="entry name" value="SDR"/>
</dbReference>
<evidence type="ECO:0000313" key="3">
    <source>
        <dbReference type="EMBL" id="MBO1305049.1"/>
    </source>
</evidence>
<dbReference type="PANTHER" id="PTHR42879">
    <property type="entry name" value="3-OXOACYL-(ACYL-CARRIER-PROTEIN) REDUCTASE"/>
    <property type="match status" value="1"/>
</dbReference>
<evidence type="ECO:0000256" key="2">
    <source>
        <dbReference type="RuleBase" id="RU000363"/>
    </source>
</evidence>
<name>A0ABS3L609_9ENTE</name>
<dbReference type="SUPFAM" id="SSF51735">
    <property type="entry name" value="NAD(P)-binding Rossmann-fold domains"/>
    <property type="match status" value="1"/>
</dbReference>
<dbReference type="InterPro" id="IPR036291">
    <property type="entry name" value="NAD(P)-bd_dom_sf"/>
</dbReference>
<organism evidence="3 4">
    <name type="scientific">Candidatus Enterococcus moelleringii</name>
    <dbReference type="NCBI Taxonomy" id="2815325"/>
    <lineage>
        <taxon>Bacteria</taxon>
        <taxon>Bacillati</taxon>
        <taxon>Bacillota</taxon>
        <taxon>Bacilli</taxon>
        <taxon>Lactobacillales</taxon>
        <taxon>Enterococcaceae</taxon>
        <taxon>Enterococcus</taxon>
    </lineage>
</organism>
<dbReference type="PANTHER" id="PTHR42879:SF2">
    <property type="entry name" value="3-OXOACYL-[ACYL-CARRIER-PROTEIN] REDUCTASE FABG"/>
    <property type="match status" value="1"/>
</dbReference>
<protein>
    <submittedName>
        <fullName evidence="3">SDR family oxidoreductase</fullName>
    </submittedName>
</protein>
<dbReference type="Proteomes" id="UP000664601">
    <property type="component" value="Unassembled WGS sequence"/>
</dbReference>
<comment type="similarity">
    <text evidence="1 2">Belongs to the short-chain dehydrogenases/reductases (SDR) family.</text>
</comment>
<accession>A0ABS3L609</accession>
<keyword evidence="4" id="KW-1185">Reference proteome</keyword>
<evidence type="ECO:0000313" key="4">
    <source>
        <dbReference type="Proteomes" id="UP000664601"/>
    </source>
</evidence>